<dbReference type="PANTHER" id="PTHR10366:SF564">
    <property type="entry name" value="STEROL-4-ALPHA-CARBOXYLATE 3-DEHYDROGENASE, DECARBOXYLATING"/>
    <property type="match status" value="1"/>
</dbReference>
<organism evidence="5">
    <name type="scientific">Spathaspora passalidarum (strain NRRL Y-27907 / 11-Y1)</name>
    <dbReference type="NCBI Taxonomy" id="619300"/>
    <lineage>
        <taxon>Eukaryota</taxon>
        <taxon>Fungi</taxon>
        <taxon>Dikarya</taxon>
        <taxon>Ascomycota</taxon>
        <taxon>Saccharomycotina</taxon>
        <taxon>Pichiomycetes</taxon>
        <taxon>Debaryomycetaceae</taxon>
        <taxon>Spathaspora</taxon>
    </lineage>
</organism>
<dbReference type="SUPFAM" id="SSF51735">
    <property type="entry name" value="NAD(P)-binding Rossmann-fold domains"/>
    <property type="match status" value="1"/>
</dbReference>
<dbReference type="eggNOG" id="KOG1502">
    <property type="taxonomic scope" value="Eukaryota"/>
</dbReference>
<protein>
    <recommendedName>
        <fullName evidence="3">NAD-dependent epimerase/dehydratase domain-containing protein</fullName>
    </recommendedName>
</protein>
<keyword evidence="5" id="KW-1185">Reference proteome</keyword>
<dbReference type="InterPro" id="IPR001509">
    <property type="entry name" value="Epimerase_deHydtase"/>
</dbReference>
<dbReference type="STRING" id="619300.G3APW9"/>
<dbReference type="Proteomes" id="UP000000709">
    <property type="component" value="Unassembled WGS sequence"/>
</dbReference>
<feature type="domain" description="NAD-dependent epimerase/dehydratase" evidence="3">
    <location>
        <begin position="7"/>
        <end position="258"/>
    </location>
</feature>
<name>G3APW9_SPAPN</name>
<evidence type="ECO:0000313" key="5">
    <source>
        <dbReference type="Proteomes" id="UP000000709"/>
    </source>
</evidence>
<keyword evidence="1" id="KW-0560">Oxidoreductase</keyword>
<dbReference type="InterPro" id="IPR050425">
    <property type="entry name" value="NAD(P)_dehydrat-like"/>
</dbReference>
<dbReference type="EMBL" id="GL996502">
    <property type="protein sequence ID" value="EGW32291.1"/>
    <property type="molecule type" value="Genomic_DNA"/>
</dbReference>
<dbReference type="AlphaFoldDB" id="G3APW9"/>
<accession>G3APW9</accession>
<dbReference type="GeneID" id="18870218"/>
<comment type="similarity">
    <text evidence="2">Belongs to the NAD(P)-dependent epimerase/dehydratase family. Dihydroflavonol-4-reductase subfamily.</text>
</comment>
<evidence type="ECO:0000259" key="3">
    <source>
        <dbReference type="Pfam" id="PF01370"/>
    </source>
</evidence>
<dbReference type="Gene3D" id="3.40.50.720">
    <property type="entry name" value="NAD(P)-binding Rossmann-like Domain"/>
    <property type="match status" value="1"/>
</dbReference>
<gene>
    <name evidence="4" type="ORF">SPAPADRAFT_139567</name>
</gene>
<dbReference type="CDD" id="cd05227">
    <property type="entry name" value="AR_SDR_e"/>
    <property type="match status" value="1"/>
</dbReference>
<proteinExistence type="inferred from homology"/>
<dbReference type="KEGG" id="spaa:SPAPADRAFT_139567"/>
<reference evidence="4 5" key="1">
    <citation type="journal article" date="2011" name="Proc. Natl. Acad. Sci. U.S.A.">
        <title>Comparative genomics of xylose-fermenting fungi for enhanced biofuel production.</title>
        <authorList>
            <person name="Wohlbach D.J."/>
            <person name="Kuo A."/>
            <person name="Sato T.K."/>
            <person name="Potts K.M."/>
            <person name="Salamov A.A."/>
            <person name="LaButti K.M."/>
            <person name="Sun H."/>
            <person name="Clum A."/>
            <person name="Pangilinan J.L."/>
            <person name="Lindquist E.A."/>
            <person name="Lucas S."/>
            <person name="Lapidus A."/>
            <person name="Jin M."/>
            <person name="Gunawan C."/>
            <person name="Balan V."/>
            <person name="Dale B.E."/>
            <person name="Jeffries T.W."/>
            <person name="Zinkel R."/>
            <person name="Barry K.W."/>
            <person name="Grigoriev I.V."/>
            <person name="Gasch A.P."/>
        </authorList>
    </citation>
    <scope>NUCLEOTIDE SEQUENCE [LARGE SCALE GENOMIC DNA]</scope>
    <source>
        <strain evidence="5">NRRL Y-27907 / 11-Y1</strain>
    </source>
</reference>
<dbReference type="PANTHER" id="PTHR10366">
    <property type="entry name" value="NAD DEPENDENT EPIMERASE/DEHYDRATASE"/>
    <property type="match status" value="1"/>
</dbReference>
<dbReference type="InParanoid" id="G3APW9"/>
<dbReference type="InterPro" id="IPR036291">
    <property type="entry name" value="NAD(P)-bd_dom_sf"/>
</dbReference>
<dbReference type="OMA" id="WEFYEAN"/>
<sequence>MTSTTTIFVSGANGYIAQHIVKQLLEQGHTVVGSVRSANKGEYLKELTQSNKFSYEVVSDISAPGAFDDALKKHPDVTVFIHTASPVTFQADDIERDIILPAIQGTKNALTAIKTYAPQVGRVVITSSLGAVFGFDEYFEKDKVYDEDSWNPIKYKESLLNARNGYYGSKKFAELAAVEFVENEKPKFAISFVNPSFVFGPQAYAIKDKNQLNLSAEVVNKVLKLKPTDNIPVFAGRFVDVRDVARAHLIAFEKDEAINKRLLMITSLASNEQIAYYINRHFPELPIPRGDLKKSEEQLKGSHKYDNSRTKALVGFDFISLEDSVVDSVQQVLDTK</sequence>
<dbReference type="Pfam" id="PF01370">
    <property type="entry name" value="Epimerase"/>
    <property type="match status" value="1"/>
</dbReference>
<evidence type="ECO:0000313" key="4">
    <source>
        <dbReference type="EMBL" id="EGW32291.1"/>
    </source>
</evidence>
<dbReference type="FunFam" id="3.40.50.720:FF:000191">
    <property type="entry name" value="Methylglyoxal reductase (NADPH-dependent)"/>
    <property type="match status" value="1"/>
</dbReference>
<dbReference type="GO" id="GO:0016616">
    <property type="term" value="F:oxidoreductase activity, acting on the CH-OH group of donors, NAD or NADP as acceptor"/>
    <property type="evidence" value="ECO:0007669"/>
    <property type="project" value="TreeGrafter"/>
</dbReference>
<evidence type="ECO:0000256" key="1">
    <source>
        <dbReference type="ARBA" id="ARBA00023002"/>
    </source>
</evidence>
<evidence type="ECO:0000256" key="2">
    <source>
        <dbReference type="ARBA" id="ARBA00023445"/>
    </source>
</evidence>
<dbReference type="OrthoDB" id="430354at2759"/>
<dbReference type="RefSeq" id="XP_007375567.1">
    <property type="nucleotide sequence ID" value="XM_007375505.1"/>
</dbReference>
<dbReference type="HOGENOM" id="CLU_007383_9_2_1"/>